<evidence type="ECO:0000313" key="5">
    <source>
        <dbReference type="Proteomes" id="UP001374535"/>
    </source>
</evidence>
<dbReference type="Proteomes" id="UP001374535">
    <property type="component" value="Chromosome 9"/>
</dbReference>
<reference evidence="4 5" key="1">
    <citation type="journal article" date="2023" name="Life. Sci Alliance">
        <title>Evolutionary insights into 3D genome organization and epigenetic landscape of Vigna mungo.</title>
        <authorList>
            <person name="Junaid A."/>
            <person name="Singh B."/>
            <person name="Bhatia S."/>
        </authorList>
    </citation>
    <scope>NUCLEOTIDE SEQUENCE [LARGE SCALE GENOMIC DNA]</scope>
    <source>
        <strain evidence="4">Urdbean</strain>
    </source>
</reference>
<protein>
    <recommendedName>
        <fullName evidence="3">Non-haem dioxygenase N-terminal domain-containing protein</fullName>
    </recommendedName>
</protein>
<organism evidence="4 5">
    <name type="scientific">Vigna mungo</name>
    <name type="common">Black gram</name>
    <name type="synonym">Phaseolus mungo</name>
    <dbReference type="NCBI Taxonomy" id="3915"/>
    <lineage>
        <taxon>Eukaryota</taxon>
        <taxon>Viridiplantae</taxon>
        <taxon>Streptophyta</taxon>
        <taxon>Embryophyta</taxon>
        <taxon>Tracheophyta</taxon>
        <taxon>Spermatophyta</taxon>
        <taxon>Magnoliopsida</taxon>
        <taxon>eudicotyledons</taxon>
        <taxon>Gunneridae</taxon>
        <taxon>Pentapetalae</taxon>
        <taxon>rosids</taxon>
        <taxon>fabids</taxon>
        <taxon>Fabales</taxon>
        <taxon>Fabaceae</taxon>
        <taxon>Papilionoideae</taxon>
        <taxon>50 kb inversion clade</taxon>
        <taxon>NPAAA clade</taxon>
        <taxon>indigoferoid/millettioid clade</taxon>
        <taxon>Phaseoleae</taxon>
        <taxon>Vigna</taxon>
    </lineage>
</organism>
<dbReference type="InterPro" id="IPR026992">
    <property type="entry name" value="DIOX_N"/>
</dbReference>
<dbReference type="AlphaFoldDB" id="A0AAQ3MUQ3"/>
<name>A0AAQ3MUQ3_VIGMU</name>
<feature type="domain" description="Non-haem dioxygenase N-terminal" evidence="3">
    <location>
        <begin position="45"/>
        <end position="95"/>
    </location>
</feature>
<evidence type="ECO:0000259" key="3">
    <source>
        <dbReference type="Pfam" id="PF14226"/>
    </source>
</evidence>
<proteinExistence type="predicted"/>
<dbReference type="Gene3D" id="2.60.120.330">
    <property type="entry name" value="B-lactam Antibiotic, Isopenicillin N Synthase, Chain"/>
    <property type="match status" value="1"/>
</dbReference>
<keyword evidence="5" id="KW-1185">Reference proteome</keyword>
<dbReference type="SUPFAM" id="SSF51197">
    <property type="entry name" value="Clavaminate synthase-like"/>
    <property type="match status" value="1"/>
</dbReference>
<dbReference type="EMBL" id="CP144692">
    <property type="protein sequence ID" value="WVY97520.1"/>
    <property type="molecule type" value="Genomic_DNA"/>
</dbReference>
<dbReference type="InterPro" id="IPR027443">
    <property type="entry name" value="IPNS-like_sf"/>
</dbReference>
<accession>A0AAQ3MUQ3</accession>
<gene>
    <name evidence="4" type="ORF">V8G54_029671</name>
</gene>
<dbReference type="Pfam" id="PF14226">
    <property type="entry name" value="DIOX_N"/>
    <property type="match status" value="1"/>
</dbReference>
<sequence>MCIFLYTVESVKVDFKVNGKKEDGSKGDQLALNVFEEEKKEGPRVPTIDLREIDSLSEVVRGKCREKLKKAAVEWGVMNLVNHNIPEELLNRCGKQGKPSSLFQSRRRRSTRTIKPLGRFRGMEASLPTMPVGNWSGKITSSTLFILKKNTTSPSGQPN</sequence>
<keyword evidence="2" id="KW-0408">Iron</keyword>
<keyword evidence="1" id="KW-0479">Metal-binding</keyword>
<evidence type="ECO:0000256" key="1">
    <source>
        <dbReference type="ARBA" id="ARBA00022723"/>
    </source>
</evidence>
<evidence type="ECO:0000256" key="2">
    <source>
        <dbReference type="ARBA" id="ARBA00023004"/>
    </source>
</evidence>
<dbReference type="GO" id="GO:0046872">
    <property type="term" value="F:metal ion binding"/>
    <property type="evidence" value="ECO:0007669"/>
    <property type="project" value="UniProtKB-KW"/>
</dbReference>
<evidence type="ECO:0000313" key="4">
    <source>
        <dbReference type="EMBL" id="WVY97520.1"/>
    </source>
</evidence>